<feature type="compositionally biased region" description="Basic and acidic residues" evidence="1">
    <location>
        <begin position="52"/>
        <end position="61"/>
    </location>
</feature>
<feature type="region of interest" description="Disordered" evidence="1">
    <location>
        <begin position="185"/>
        <end position="224"/>
    </location>
</feature>
<dbReference type="GO" id="GO:0005509">
    <property type="term" value="F:calcium ion binding"/>
    <property type="evidence" value="ECO:0007669"/>
    <property type="project" value="InterPro"/>
</dbReference>
<dbReference type="PANTHER" id="PTHR47500">
    <property type="entry name" value="EF-HAND CALCIUM-BINDING DOMAIN-CONTAINING PROTEIN"/>
    <property type="match status" value="1"/>
</dbReference>
<reference evidence="2" key="2">
    <citation type="submission" date="2025-09" db="UniProtKB">
        <authorList>
            <consortium name="Ensembl"/>
        </authorList>
    </citation>
    <scope>IDENTIFICATION</scope>
</reference>
<accession>A0A8C9KG66</accession>
<evidence type="ECO:0000256" key="1">
    <source>
        <dbReference type="SAM" id="MobiDB-lite"/>
    </source>
</evidence>
<dbReference type="GeneTree" id="ENSGT00940000162494"/>
<dbReference type="PANTHER" id="PTHR47500:SF1">
    <property type="entry name" value="SPERMATOGENESIS-ASSOCIATED PROTEIN 21"/>
    <property type="match status" value="1"/>
</dbReference>
<dbReference type="InterPro" id="IPR043520">
    <property type="entry name" value="SPT21"/>
</dbReference>
<dbReference type="Gene3D" id="1.10.238.10">
    <property type="entry name" value="EF-hand"/>
    <property type="match status" value="1"/>
</dbReference>
<evidence type="ECO:0000313" key="3">
    <source>
        <dbReference type="Proteomes" id="UP000675900"/>
    </source>
</evidence>
<protein>
    <submittedName>
        <fullName evidence="2">Spermatosis associated 21</fullName>
    </submittedName>
</protein>
<feature type="compositionally biased region" description="Basic and acidic residues" evidence="1">
    <location>
        <begin position="198"/>
        <end position="224"/>
    </location>
</feature>
<evidence type="ECO:0000313" key="2">
    <source>
        <dbReference type="Ensembl" id="ENSPTIP00000021698.1"/>
    </source>
</evidence>
<feature type="compositionally biased region" description="Basic and acidic residues" evidence="1">
    <location>
        <begin position="453"/>
        <end position="462"/>
    </location>
</feature>
<dbReference type="AlphaFoldDB" id="A0A8C9KG66"/>
<keyword evidence="3" id="KW-1185">Reference proteome</keyword>
<dbReference type="InterPro" id="IPR011992">
    <property type="entry name" value="EF-hand-dom_pair"/>
</dbReference>
<organism evidence="2 3">
    <name type="scientific">Panthera tigris altaica</name>
    <name type="common">Siberian tiger</name>
    <dbReference type="NCBI Taxonomy" id="74533"/>
    <lineage>
        <taxon>Eukaryota</taxon>
        <taxon>Metazoa</taxon>
        <taxon>Chordata</taxon>
        <taxon>Craniata</taxon>
        <taxon>Vertebrata</taxon>
        <taxon>Euteleostomi</taxon>
        <taxon>Mammalia</taxon>
        <taxon>Eutheria</taxon>
        <taxon>Laurasiatheria</taxon>
        <taxon>Carnivora</taxon>
        <taxon>Feliformia</taxon>
        <taxon>Felidae</taxon>
        <taxon>Pantherinae</taxon>
        <taxon>Panthera</taxon>
    </lineage>
</organism>
<reference evidence="2" key="1">
    <citation type="submission" date="2025-08" db="UniProtKB">
        <authorList>
            <consortium name="Ensembl"/>
        </authorList>
    </citation>
    <scope>IDENTIFICATION</scope>
</reference>
<proteinExistence type="predicted"/>
<feature type="region of interest" description="Disordered" evidence="1">
    <location>
        <begin position="1"/>
        <end position="71"/>
    </location>
</feature>
<dbReference type="SUPFAM" id="SSF47473">
    <property type="entry name" value="EF-hand"/>
    <property type="match status" value="1"/>
</dbReference>
<dbReference type="Ensembl" id="ENSPTIT00000026092.1">
    <property type="protein sequence ID" value="ENSPTIP00000021698.1"/>
    <property type="gene ID" value="ENSPTIG00000018766.1"/>
</dbReference>
<feature type="compositionally biased region" description="Pro residues" evidence="1">
    <location>
        <begin position="19"/>
        <end position="29"/>
    </location>
</feature>
<sequence>GAGPRMPPATLEEKTANSFPPPTPGPDPPKGGLAGGRPPGSLLVSCPQGMRDTGERRDLDPVQRQPQAPTVAAGAQNLRNLRQGFMKCLLDVEEVEATHRRATAKARALPNRKSPRTLTPVPASAPRLLLTLPQTLAPAPVMAPSWARLPAPGSIPAPGGAPVPGPVVALPPPTLDAGWRRTELLHPSGDRSLSSSKARQELEERGLLKLSRTREERSEETLTPKQEEAFRSYFEVFNGHGEVDAQSLENILLLVGISLTPAQVEDALMSADVDGRWRVGIRSCQMVNGRHRPMSPEQSALTDTAPPNPHTLLFEILSLMVEMLALPEAALEEITDYYQKKLKEGTCKAREMESAIGRLRSRKKLPCNPQQADTLEVPERRVLRILSRLKQQNYAANLQSPYAQVPCIPLYPRLDKKMARRKQGSHYVLDQCTPTSLGPDIRSLFFQSGSQGSREHNSESRKWLGSVPARTH</sequence>
<name>A0A8C9KG66_PANTA</name>
<feature type="region of interest" description="Disordered" evidence="1">
    <location>
        <begin position="449"/>
        <end position="472"/>
    </location>
</feature>
<dbReference type="Proteomes" id="UP000675900">
    <property type="component" value="Unassembled WGS sequence"/>
</dbReference>